<dbReference type="Pfam" id="PF03517">
    <property type="entry name" value="Voldacs"/>
    <property type="match status" value="1"/>
</dbReference>
<keyword evidence="7" id="KW-1185">Reference proteome</keyword>
<accession>A0AAD2G8G6</accession>
<evidence type="ECO:0000256" key="1">
    <source>
        <dbReference type="ARBA" id="ARBA00004123"/>
    </source>
</evidence>
<evidence type="ECO:0000256" key="5">
    <source>
        <dbReference type="SAM" id="MobiDB-lite"/>
    </source>
</evidence>
<dbReference type="InterPro" id="IPR011993">
    <property type="entry name" value="PH-like_dom_sf"/>
</dbReference>
<dbReference type="Gene3D" id="2.30.29.30">
    <property type="entry name" value="Pleckstrin-homology domain (PH domain)/Phosphotyrosine-binding domain (PTB)"/>
    <property type="match status" value="1"/>
</dbReference>
<dbReference type="GO" id="GO:0005737">
    <property type="term" value="C:cytoplasm"/>
    <property type="evidence" value="ECO:0007669"/>
    <property type="project" value="UniProtKB-SubCell"/>
</dbReference>
<organism evidence="6 7">
    <name type="scientific">Cylindrotheca closterium</name>
    <dbReference type="NCBI Taxonomy" id="2856"/>
    <lineage>
        <taxon>Eukaryota</taxon>
        <taxon>Sar</taxon>
        <taxon>Stramenopiles</taxon>
        <taxon>Ochrophyta</taxon>
        <taxon>Bacillariophyta</taxon>
        <taxon>Bacillariophyceae</taxon>
        <taxon>Bacillariophycidae</taxon>
        <taxon>Bacillariales</taxon>
        <taxon>Bacillariaceae</taxon>
        <taxon>Cylindrotheca</taxon>
    </lineage>
</organism>
<sequence length="245" mass="27294">MTEEGNMFMVNEDQFPHVILREEAADLSALKTIDSQQAFLEQRGDPVFVASPIACRLEWQRSSSEEKPAGETEVNKEDVTGNVFISSSQILFACEDASNDVAIGATCILMHAMTEEPELSIYLQLQEDGCETLEATFTPLDSNMCQDFFNALCKLVSLHPCDGDDDEGDEMFGQEDMIWAPASRGFGTDAFEDEERGATDDERQAMLDRLDSILVVQPEYEIQEGQFDDPILDGQFEDAEESGDQ</sequence>
<dbReference type="Proteomes" id="UP001295423">
    <property type="component" value="Unassembled WGS sequence"/>
</dbReference>
<evidence type="ECO:0000256" key="4">
    <source>
        <dbReference type="ARBA" id="ARBA00023242"/>
    </source>
</evidence>
<dbReference type="InterPro" id="IPR039924">
    <property type="entry name" value="ICln/Lot5/Saf5"/>
</dbReference>
<proteinExistence type="predicted"/>
<evidence type="ECO:0000313" key="6">
    <source>
        <dbReference type="EMBL" id="CAJ1966257.1"/>
    </source>
</evidence>
<protein>
    <recommendedName>
        <fullName evidence="8">Methylosome subunit pICln</fullName>
    </recommendedName>
</protein>
<name>A0AAD2G8G6_9STRA</name>
<feature type="region of interest" description="Disordered" evidence="5">
    <location>
        <begin position="222"/>
        <end position="245"/>
    </location>
</feature>
<comment type="subcellular location">
    <subcellularLocation>
        <location evidence="2">Cytoplasm</location>
    </subcellularLocation>
    <subcellularLocation>
        <location evidence="1">Nucleus</location>
    </subcellularLocation>
</comment>
<gene>
    <name evidence="6" type="ORF">CYCCA115_LOCUS21840</name>
</gene>
<evidence type="ECO:0000256" key="2">
    <source>
        <dbReference type="ARBA" id="ARBA00004496"/>
    </source>
</evidence>
<feature type="compositionally biased region" description="Acidic residues" evidence="5">
    <location>
        <begin position="226"/>
        <end position="245"/>
    </location>
</feature>
<evidence type="ECO:0008006" key="8">
    <source>
        <dbReference type="Google" id="ProtNLM"/>
    </source>
</evidence>
<evidence type="ECO:0000256" key="3">
    <source>
        <dbReference type="ARBA" id="ARBA00022490"/>
    </source>
</evidence>
<comment type="caution">
    <text evidence="6">The sequence shown here is derived from an EMBL/GenBank/DDBJ whole genome shotgun (WGS) entry which is preliminary data.</text>
</comment>
<dbReference type="AlphaFoldDB" id="A0AAD2G8G6"/>
<reference evidence="6" key="1">
    <citation type="submission" date="2023-08" db="EMBL/GenBank/DDBJ databases">
        <authorList>
            <person name="Audoor S."/>
            <person name="Bilcke G."/>
        </authorList>
    </citation>
    <scope>NUCLEOTIDE SEQUENCE</scope>
</reference>
<dbReference type="EMBL" id="CAKOGP040002269">
    <property type="protein sequence ID" value="CAJ1966257.1"/>
    <property type="molecule type" value="Genomic_DNA"/>
</dbReference>
<keyword evidence="3" id="KW-0963">Cytoplasm</keyword>
<dbReference type="GO" id="GO:0005634">
    <property type="term" value="C:nucleus"/>
    <property type="evidence" value="ECO:0007669"/>
    <property type="project" value="UniProtKB-SubCell"/>
</dbReference>
<evidence type="ECO:0000313" key="7">
    <source>
        <dbReference type="Proteomes" id="UP001295423"/>
    </source>
</evidence>
<keyword evidence="4" id="KW-0539">Nucleus</keyword>